<evidence type="ECO:0000313" key="4">
    <source>
        <dbReference type="EMBL" id="KAG6388176.1"/>
    </source>
</evidence>
<keyword evidence="1" id="KW-0547">Nucleotide-binding</keyword>
<dbReference type="PANTHER" id="PTHR23155:SF955">
    <property type="entry name" value="AAA+ ATPASE DOMAIN-CONTAINING PROTEIN"/>
    <property type="match status" value="1"/>
</dbReference>
<evidence type="ECO:0000259" key="3">
    <source>
        <dbReference type="Pfam" id="PF23559"/>
    </source>
</evidence>
<organism evidence="4">
    <name type="scientific">Salvia splendens</name>
    <name type="common">Scarlet sage</name>
    <dbReference type="NCBI Taxonomy" id="180675"/>
    <lineage>
        <taxon>Eukaryota</taxon>
        <taxon>Viridiplantae</taxon>
        <taxon>Streptophyta</taxon>
        <taxon>Embryophyta</taxon>
        <taxon>Tracheophyta</taxon>
        <taxon>Spermatophyta</taxon>
        <taxon>Magnoliopsida</taxon>
        <taxon>eudicotyledons</taxon>
        <taxon>Gunneridae</taxon>
        <taxon>Pentapetalae</taxon>
        <taxon>asterids</taxon>
        <taxon>lamiids</taxon>
        <taxon>Lamiales</taxon>
        <taxon>Lamiaceae</taxon>
        <taxon>Nepetoideae</taxon>
        <taxon>Mentheae</taxon>
        <taxon>Salviinae</taxon>
        <taxon>Salvia</taxon>
        <taxon>Salvia subgen. Calosphace</taxon>
        <taxon>core Calosphace</taxon>
    </lineage>
</organism>
<comment type="caution">
    <text evidence="4">The sequence shown here is derived from an EMBL/GenBank/DDBJ whole genome shotgun (WGS) entry which is preliminary data.</text>
</comment>
<dbReference type="InterPro" id="IPR044974">
    <property type="entry name" value="Disease_R_plants"/>
</dbReference>
<protein>
    <recommendedName>
        <fullName evidence="3">Disease resistance protein winged helix domain-containing protein</fullName>
    </recommendedName>
</protein>
<dbReference type="AlphaFoldDB" id="A0A8X8W537"/>
<reference evidence="4" key="2">
    <citation type="submission" date="2020-08" db="EMBL/GenBank/DDBJ databases">
        <title>Plant Genome Project.</title>
        <authorList>
            <person name="Zhang R.-G."/>
        </authorList>
    </citation>
    <scope>NUCLEOTIDE SEQUENCE</scope>
    <source>
        <strain evidence="4">Huo1</strain>
        <tissue evidence="4">Leaf</tissue>
    </source>
</reference>
<accession>A0A8X8W537</accession>
<dbReference type="Proteomes" id="UP000298416">
    <property type="component" value="Unassembled WGS sequence"/>
</dbReference>
<dbReference type="InterPro" id="IPR032675">
    <property type="entry name" value="LRR_dom_sf"/>
</dbReference>
<gene>
    <name evidence="4" type="ORF">SASPL_153375</name>
</gene>
<dbReference type="Pfam" id="PF23559">
    <property type="entry name" value="WHD_DRP"/>
    <property type="match status" value="1"/>
</dbReference>
<dbReference type="SUPFAM" id="SSF52047">
    <property type="entry name" value="RNI-like"/>
    <property type="match status" value="1"/>
</dbReference>
<proteinExistence type="predicted"/>
<evidence type="ECO:0000256" key="1">
    <source>
        <dbReference type="ARBA" id="ARBA00022741"/>
    </source>
</evidence>
<reference evidence="4" key="1">
    <citation type="submission" date="2018-01" db="EMBL/GenBank/DDBJ databases">
        <authorList>
            <person name="Mao J.F."/>
        </authorList>
    </citation>
    <scope>NUCLEOTIDE SEQUENCE</scope>
    <source>
        <strain evidence="4">Huo1</strain>
        <tissue evidence="4">Leaf</tissue>
    </source>
</reference>
<feature type="domain" description="Disease resistance protein winged helix" evidence="3">
    <location>
        <begin position="28"/>
        <end position="75"/>
    </location>
</feature>
<dbReference type="PANTHER" id="PTHR23155">
    <property type="entry name" value="DISEASE RESISTANCE PROTEIN RP"/>
    <property type="match status" value="1"/>
</dbReference>
<sequence length="328" mass="37772">MKLRLLSVGNLLAVVWMEHAHLSKLTRLIHHEGSRTLDEIARGYLDELINRNMVQIKDLMLDGRVRNCHLHDLFRENLDTVSRDHTRHLRSLFIINSHSDGFSDVCVNTPFRFWKSFQLLEILYLEGVGWRSFPHSFRSLIGLRYLRIQSVTADQRIQIPGWFGHLEKLEILDVGSENLELPHATPVMEQLRYFSAAHVHGLTTMESLKHVETLRYLSVDDLLRCTSPSTCPVRELGLFLDQERDGNVLKRARVSMEEMTNLDEVVPGSGRFPAESDARGDVWEEDPMTELGKLQKLEYLKLSGYVCLGERMRVLRGGFLGLKGLSFH</sequence>
<name>A0A8X8W537_SALSN</name>
<keyword evidence="2" id="KW-0067">ATP-binding</keyword>
<dbReference type="Gene3D" id="3.80.10.10">
    <property type="entry name" value="Ribonuclease Inhibitor"/>
    <property type="match status" value="1"/>
</dbReference>
<evidence type="ECO:0000256" key="2">
    <source>
        <dbReference type="ARBA" id="ARBA00022840"/>
    </source>
</evidence>
<dbReference type="GO" id="GO:0098542">
    <property type="term" value="P:defense response to other organism"/>
    <property type="evidence" value="ECO:0007669"/>
    <property type="project" value="TreeGrafter"/>
</dbReference>
<dbReference type="EMBL" id="PNBA02000021">
    <property type="protein sequence ID" value="KAG6388176.1"/>
    <property type="molecule type" value="Genomic_DNA"/>
</dbReference>
<evidence type="ECO:0000313" key="5">
    <source>
        <dbReference type="Proteomes" id="UP000298416"/>
    </source>
</evidence>
<keyword evidence="5" id="KW-1185">Reference proteome</keyword>
<dbReference type="InterPro" id="IPR058922">
    <property type="entry name" value="WHD_DRP"/>
</dbReference>